<accession>A0AAP0BN78</accession>
<reference evidence="3 4" key="1">
    <citation type="journal article" date="2022" name="Nat. Plants">
        <title>Genomes of leafy and leafless Platanthera orchids illuminate the evolution of mycoheterotrophy.</title>
        <authorList>
            <person name="Li M.H."/>
            <person name="Liu K.W."/>
            <person name="Li Z."/>
            <person name="Lu H.C."/>
            <person name="Ye Q.L."/>
            <person name="Zhang D."/>
            <person name="Wang J.Y."/>
            <person name="Li Y.F."/>
            <person name="Zhong Z.M."/>
            <person name="Liu X."/>
            <person name="Yu X."/>
            <person name="Liu D.K."/>
            <person name="Tu X.D."/>
            <person name="Liu B."/>
            <person name="Hao Y."/>
            <person name="Liao X.Y."/>
            <person name="Jiang Y.T."/>
            <person name="Sun W.H."/>
            <person name="Chen J."/>
            <person name="Chen Y.Q."/>
            <person name="Ai Y."/>
            <person name="Zhai J.W."/>
            <person name="Wu S.S."/>
            <person name="Zhou Z."/>
            <person name="Hsiao Y.Y."/>
            <person name="Wu W.L."/>
            <person name="Chen Y.Y."/>
            <person name="Lin Y.F."/>
            <person name="Hsu J.L."/>
            <person name="Li C.Y."/>
            <person name="Wang Z.W."/>
            <person name="Zhao X."/>
            <person name="Zhong W.Y."/>
            <person name="Ma X.K."/>
            <person name="Ma L."/>
            <person name="Huang J."/>
            <person name="Chen G.Z."/>
            <person name="Huang M.Z."/>
            <person name="Huang L."/>
            <person name="Peng D.H."/>
            <person name="Luo Y.B."/>
            <person name="Zou S.Q."/>
            <person name="Chen S.P."/>
            <person name="Lan S."/>
            <person name="Tsai W.C."/>
            <person name="Van de Peer Y."/>
            <person name="Liu Z.J."/>
        </authorList>
    </citation>
    <scope>NUCLEOTIDE SEQUENCE [LARGE SCALE GENOMIC DNA]</scope>
    <source>
        <strain evidence="3">Lor287</strain>
    </source>
</reference>
<dbReference type="SMART" id="SM00568">
    <property type="entry name" value="GRAM"/>
    <property type="match status" value="1"/>
</dbReference>
<sequence length="243" mass="27357">MMNQSQGPVTGIPVRAVAGKPSVDEAIVGNSWSERFGTSHFKQSNDRISQYDFSVLPQKIAERLEPLMDLMKKFRSNANNIAKGIQDHVSLGAGISKTVKGKLKLGTRILQAGGIERVFKKSFTIVEGEKLVKAFQCHLSTTAGPIPGLLFISTEKIGFLSERSLILRSPKGKVTKIPYKVLIPLRRIKDVNQSENSNKPKHKYIQIETIDDFDFWLMGVVNYQRSFEKLQQTISESQMRFMQ</sequence>
<dbReference type="InterPro" id="IPR037848">
    <property type="entry name" value="GEM-like"/>
</dbReference>
<comment type="similarity">
    <text evidence="1">Belongs to the GEM family.</text>
</comment>
<dbReference type="AlphaFoldDB" id="A0AAP0BN78"/>
<organism evidence="3 4">
    <name type="scientific">Platanthera zijinensis</name>
    <dbReference type="NCBI Taxonomy" id="2320716"/>
    <lineage>
        <taxon>Eukaryota</taxon>
        <taxon>Viridiplantae</taxon>
        <taxon>Streptophyta</taxon>
        <taxon>Embryophyta</taxon>
        <taxon>Tracheophyta</taxon>
        <taxon>Spermatophyta</taxon>
        <taxon>Magnoliopsida</taxon>
        <taxon>Liliopsida</taxon>
        <taxon>Asparagales</taxon>
        <taxon>Orchidaceae</taxon>
        <taxon>Orchidoideae</taxon>
        <taxon>Orchideae</taxon>
        <taxon>Orchidinae</taxon>
        <taxon>Platanthera</taxon>
    </lineage>
</organism>
<feature type="domain" description="GRAM" evidence="2">
    <location>
        <begin position="117"/>
        <end position="195"/>
    </location>
</feature>
<evidence type="ECO:0000313" key="4">
    <source>
        <dbReference type="Proteomes" id="UP001418222"/>
    </source>
</evidence>
<protein>
    <submittedName>
        <fullName evidence="3">GEM-like protein 8</fullName>
    </submittedName>
</protein>
<dbReference type="PANTHER" id="PTHR31969">
    <property type="entry name" value="GEM-LIKE PROTEIN 2"/>
    <property type="match status" value="1"/>
</dbReference>
<keyword evidence="4" id="KW-1185">Reference proteome</keyword>
<evidence type="ECO:0000256" key="1">
    <source>
        <dbReference type="ARBA" id="ARBA00009414"/>
    </source>
</evidence>
<dbReference type="Gene3D" id="2.30.29.30">
    <property type="entry name" value="Pleckstrin-homology domain (PH domain)/Phosphotyrosine-binding domain (PTB)"/>
    <property type="match status" value="1"/>
</dbReference>
<dbReference type="EMBL" id="JBBWWQ010000006">
    <property type="protein sequence ID" value="KAK8944251.1"/>
    <property type="molecule type" value="Genomic_DNA"/>
</dbReference>
<name>A0AAP0BN78_9ASPA</name>
<dbReference type="Proteomes" id="UP001418222">
    <property type="component" value="Unassembled WGS sequence"/>
</dbReference>
<gene>
    <name evidence="3" type="ORF">KSP39_PZI008690</name>
</gene>
<dbReference type="InterPro" id="IPR004182">
    <property type="entry name" value="GRAM"/>
</dbReference>
<evidence type="ECO:0000313" key="3">
    <source>
        <dbReference type="EMBL" id="KAK8944251.1"/>
    </source>
</evidence>
<comment type="caution">
    <text evidence="3">The sequence shown here is derived from an EMBL/GenBank/DDBJ whole genome shotgun (WGS) entry which is preliminary data.</text>
</comment>
<proteinExistence type="inferred from homology"/>
<evidence type="ECO:0000259" key="2">
    <source>
        <dbReference type="SMART" id="SM00568"/>
    </source>
</evidence>
<dbReference type="InterPro" id="IPR011993">
    <property type="entry name" value="PH-like_dom_sf"/>
</dbReference>
<dbReference type="Pfam" id="PF02893">
    <property type="entry name" value="GRAM"/>
    <property type="match status" value="1"/>
</dbReference>